<name>A0A3L6TXW8_PANMI</name>
<keyword evidence="3" id="KW-0812">Transmembrane</keyword>
<keyword evidence="4" id="KW-0732">Signal</keyword>
<comment type="subcellular location">
    <subcellularLocation>
        <location evidence="1">Membrane</location>
        <topology evidence="1">Single-pass type I membrane protein</topology>
    </subcellularLocation>
</comment>
<evidence type="ECO:0000256" key="9">
    <source>
        <dbReference type="ARBA" id="ARBA00048679"/>
    </source>
</evidence>
<evidence type="ECO:0000256" key="5">
    <source>
        <dbReference type="ARBA" id="ARBA00022989"/>
    </source>
</evidence>
<comment type="catalytic activity">
    <reaction evidence="8">
        <text>L-threonyl-[protein] + ATP = O-phospho-L-threonyl-[protein] + ADP + H(+)</text>
        <dbReference type="Rhea" id="RHEA:46608"/>
        <dbReference type="Rhea" id="RHEA-COMP:11060"/>
        <dbReference type="Rhea" id="RHEA-COMP:11605"/>
        <dbReference type="ChEBI" id="CHEBI:15378"/>
        <dbReference type="ChEBI" id="CHEBI:30013"/>
        <dbReference type="ChEBI" id="CHEBI:30616"/>
        <dbReference type="ChEBI" id="CHEBI:61977"/>
        <dbReference type="ChEBI" id="CHEBI:456216"/>
        <dbReference type="EC" id="2.7.11.1"/>
    </reaction>
</comment>
<evidence type="ECO:0000256" key="6">
    <source>
        <dbReference type="ARBA" id="ARBA00023136"/>
    </source>
</evidence>
<gene>
    <name evidence="10" type="ORF">C2845_PM01G04550</name>
</gene>
<dbReference type="GO" id="GO:0016020">
    <property type="term" value="C:membrane"/>
    <property type="evidence" value="ECO:0007669"/>
    <property type="project" value="UniProtKB-SubCell"/>
</dbReference>
<dbReference type="EMBL" id="PQIB02000001">
    <property type="protein sequence ID" value="RLN43354.1"/>
    <property type="molecule type" value="Genomic_DNA"/>
</dbReference>
<evidence type="ECO:0000256" key="8">
    <source>
        <dbReference type="ARBA" id="ARBA00047899"/>
    </source>
</evidence>
<dbReference type="SUPFAM" id="SSF51110">
    <property type="entry name" value="alpha-D-mannose-specific plant lectins"/>
    <property type="match status" value="1"/>
</dbReference>
<evidence type="ECO:0000256" key="2">
    <source>
        <dbReference type="ARBA" id="ARBA00012513"/>
    </source>
</evidence>
<dbReference type="OrthoDB" id="619632at2759"/>
<protein>
    <recommendedName>
        <fullName evidence="2">non-specific serine/threonine protein kinase</fullName>
        <ecNumber evidence="2">2.7.11.1</ecNumber>
    </recommendedName>
</protein>
<comment type="caution">
    <text evidence="10">The sequence shown here is derived from an EMBL/GenBank/DDBJ whole genome shotgun (WGS) entry which is preliminary data.</text>
</comment>
<evidence type="ECO:0000256" key="7">
    <source>
        <dbReference type="ARBA" id="ARBA00023170"/>
    </source>
</evidence>
<keyword evidence="11" id="KW-1185">Reference proteome</keyword>
<dbReference type="Proteomes" id="UP000275267">
    <property type="component" value="Unassembled WGS sequence"/>
</dbReference>
<keyword evidence="5" id="KW-1133">Transmembrane helix</keyword>
<evidence type="ECO:0000313" key="11">
    <source>
        <dbReference type="Proteomes" id="UP000275267"/>
    </source>
</evidence>
<keyword evidence="7" id="KW-0675">Receptor</keyword>
<evidence type="ECO:0000256" key="3">
    <source>
        <dbReference type="ARBA" id="ARBA00022692"/>
    </source>
</evidence>
<dbReference type="PANTHER" id="PTHR47974:SF31">
    <property type="entry name" value="RECEPTOR-LIKE SERINE_THREONINE-PROTEIN KINASE"/>
    <property type="match status" value="1"/>
</dbReference>
<dbReference type="EC" id="2.7.11.1" evidence="2"/>
<organism evidence="10 11">
    <name type="scientific">Panicum miliaceum</name>
    <name type="common">Proso millet</name>
    <name type="synonym">Broomcorn millet</name>
    <dbReference type="NCBI Taxonomy" id="4540"/>
    <lineage>
        <taxon>Eukaryota</taxon>
        <taxon>Viridiplantae</taxon>
        <taxon>Streptophyta</taxon>
        <taxon>Embryophyta</taxon>
        <taxon>Tracheophyta</taxon>
        <taxon>Spermatophyta</taxon>
        <taxon>Magnoliopsida</taxon>
        <taxon>Liliopsida</taxon>
        <taxon>Poales</taxon>
        <taxon>Poaceae</taxon>
        <taxon>PACMAD clade</taxon>
        <taxon>Panicoideae</taxon>
        <taxon>Panicodae</taxon>
        <taxon>Paniceae</taxon>
        <taxon>Panicinae</taxon>
        <taxon>Panicum</taxon>
        <taxon>Panicum sect. Panicum</taxon>
    </lineage>
</organism>
<comment type="catalytic activity">
    <reaction evidence="9">
        <text>L-seryl-[protein] + ATP = O-phospho-L-seryl-[protein] + ADP + H(+)</text>
        <dbReference type="Rhea" id="RHEA:17989"/>
        <dbReference type="Rhea" id="RHEA-COMP:9863"/>
        <dbReference type="Rhea" id="RHEA-COMP:11604"/>
        <dbReference type="ChEBI" id="CHEBI:15378"/>
        <dbReference type="ChEBI" id="CHEBI:29999"/>
        <dbReference type="ChEBI" id="CHEBI:30616"/>
        <dbReference type="ChEBI" id="CHEBI:83421"/>
        <dbReference type="ChEBI" id="CHEBI:456216"/>
        <dbReference type="EC" id="2.7.11.1"/>
    </reaction>
</comment>
<sequence>MLLNTGNNLDIVVMDSYGQRLWRSFNLPTDMVLPQQPMTRDTKLVSALARGYLYSGFYTHFFDITNMQSLIYNNGPKISTVYWPKPYCKAWAYNTATYNNSQNGILDLKGLFVASDKFEASDLDQEVMRRLTLDYDGNLRLYSLNATVAIGRSLGWHCT</sequence>
<dbReference type="PANTHER" id="PTHR47974">
    <property type="entry name" value="OS07G0415500 PROTEIN"/>
    <property type="match status" value="1"/>
</dbReference>
<dbReference type="GO" id="GO:0004674">
    <property type="term" value="F:protein serine/threonine kinase activity"/>
    <property type="evidence" value="ECO:0007669"/>
    <property type="project" value="UniProtKB-EC"/>
</dbReference>
<dbReference type="InterPro" id="IPR036426">
    <property type="entry name" value="Bulb-type_lectin_dom_sf"/>
</dbReference>
<keyword evidence="6" id="KW-0472">Membrane</keyword>
<proteinExistence type="predicted"/>
<accession>A0A3L6TXW8</accession>
<evidence type="ECO:0000256" key="4">
    <source>
        <dbReference type="ARBA" id="ARBA00022729"/>
    </source>
</evidence>
<evidence type="ECO:0000256" key="1">
    <source>
        <dbReference type="ARBA" id="ARBA00004479"/>
    </source>
</evidence>
<dbReference type="STRING" id="4540.A0A3L6TXW8"/>
<reference evidence="11" key="1">
    <citation type="journal article" date="2019" name="Nat. Commun.">
        <title>The genome of broomcorn millet.</title>
        <authorList>
            <person name="Zou C."/>
            <person name="Miki D."/>
            <person name="Li D."/>
            <person name="Tang Q."/>
            <person name="Xiao L."/>
            <person name="Rajput S."/>
            <person name="Deng P."/>
            <person name="Jia W."/>
            <person name="Huang R."/>
            <person name="Zhang M."/>
            <person name="Sun Y."/>
            <person name="Hu J."/>
            <person name="Fu X."/>
            <person name="Schnable P.S."/>
            <person name="Li F."/>
            <person name="Zhang H."/>
            <person name="Feng B."/>
            <person name="Zhu X."/>
            <person name="Liu R."/>
            <person name="Schnable J.C."/>
            <person name="Zhu J.-K."/>
            <person name="Zhang H."/>
        </authorList>
    </citation>
    <scope>NUCLEOTIDE SEQUENCE [LARGE SCALE GENOMIC DNA]</scope>
</reference>
<dbReference type="AlphaFoldDB" id="A0A3L6TXW8"/>
<evidence type="ECO:0000313" key="10">
    <source>
        <dbReference type="EMBL" id="RLN43354.1"/>
    </source>
</evidence>